<keyword evidence="3" id="KW-0804">Transcription</keyword>
<dbReference type="InterPro" id="IPR041499">
    <property type="entry name" value="Tfc1/Sfc1_N"/>
</dbReference>
<proteinExistence type="predicted"/>
<dbReference type="InterPro" id="IPR019136">
    <property type="entry name" value="TF_IIIC_su-5_HTH"/>
</dbReference>
<accession>A0A060SHW9</accession>
<comment type="caution">
    <text evidence="8">The sequence shown here is derived from an EMBL/GenBank/DDBJ whole genome shotgun (WGS) entry which is preliminary data.</text>
</comment>
<dbReference type="GO" id="GO:0005634">
    <property type="term" value="C:nucleus"/>
    <property type="evidence" value="ECO:0007669"/>
    <property type="project" value="UniProtKB-SubCell"/>
</dbReference>
<evidence type="ECO:0000256" key="2">
    <source>
        <dbReference type="ARBA" id="ARBA00023125"/>
    </source>
</evidence>
<evidence type="ECO:0000256" key="3">
    <source>
        <dbReference type="ARBA" id="ARBA00023163"/>
    </source>
</evidence>
<dbReference type="GO" id="GO:0001003">
    <property type="term" value="F:RNA polymerase III type 2 promoter sequence-specific DNA binding"/>
    <property type="evidence" value="ECO:0007669"/>
    <property type="project" value="TreeGrafter"/>
</dbReference>
<evidence type="ECO:0000259" key="7">
    <source>
        <dbReference type="Pfam" id="PF17682"/>
    </source>
</evidence>
<dbReference type="AlphaFoldDB" id="A0A060SHW9"/>
<evidence type="ECO:0000256" key="4">
    <source>
        <dbReference type="ARBA" id="ARBA00023242"/>
    </source>
</evidence>
<dbReference type="STRING" id="5643.A0A060SHW9"/>
<evidence type="ECO:0008006" key="10">
    <source>
        <dbReference type="Google" id="ProtNLM"/>
    </source>
</evidence>
<keyword evidence="4" id="KW-0539">Nucleus</keyword>
<sequence>MENIEAGPSQPKAGPSSYSAADRTAAPSSHSAVLPAPTPAPERPLAQTHFYSVEYPGYVHPTSVPLAIERLGGPNAIDGAFRRATGRDKVESLLELRLRPGNPYAHPVPGEIVPTNNVVLKVVKRRRKSKEGEKGNGALGEYTVEAVGVVPKTARFRSMADFQYQPDMSDPVAQLRKAMDTMDGEDAPMVPSRSLRRHGTVDSILRYHIPPEKEDYTVTEADPAAMDIDPQLLGEGELAGPSPPTKIRSNLRLFTPPLFSRQGVPQNYNYKANPASVETIVVDEETGKEKKRLINRMRWKGFGPIAISYADKGVPDKPSAAVEEQRSQADKRILKRLEELFEERPVWTRAAIFNQFTPMEVRDIINSKYLLPLVSYVFEDGPWRDTYVRLGYDPRQDPEARFYQRLYFRNINHPISRPSVVSRRQEQRNESAQARFSGVDDRRSHIFDGVTVTSETAAFQLCDITDPMLKEMIEDEDAVRETCNERDGWYTTHALERIKTVLRHKFFSLLLGHVATREECERLLVPEEGTDKLPQRHRHRLKAGKHNMAKGALPPEDAAAHRLMTTLEQQRKTFPTR</sequence>
<dbReference type="Pfam" id="PF17682">
    <property type="entry name" value="Tau95_N"/>
    <property type="match status" value="1"/>
</dbReference>
<keyword evidence="9" id="KW-1185">Reference proteome</keyword>
<organism evidence="8 9">
    <name type="scientific">Pycnoporus cinnabarinus</name>
    <name type="common">Cinnabar-red polypore</name>
    <name type="synonym">Trametes cinnabarina</name>
    <dbReference type="NCBI Taxonomy" id="5643"/>
    <lineage>
        <taxon>Eukaryota</taxon>
        <taxon>Fungi</taxon>
        <taxon>Dikarya</taxon>
        <taxon>Basidiomycota</taxon>
        <taxon>Agaricomycotina</taxon>
        <taxon>Agaricomycetes</taxon>
        <taxon>Polyporales</taxon>
        <taxon>Polyporaceae</taxon>
        <taxon>Trametes</taxon>
    </lineage>
</organism>
<keyword evidence="2" id="KW-0238">DNA-binding</keyword>
<protein>
    <recommendedName>
        <fullName evidence="10">Transcription factor IIIC subunit 5 HTH domain-containing protein</fullName>
    </recommendedName>
</protein>
<gene>
    <name evidence="8" type="ORF">BN946_scf185043.g162</name>
</gene>
<dbReference type="OrthoDB" id="5598268at2759"/>
<dbReference type="GO" id="GO:0001002">
    <property type="term" value="F:RNA polymerase III type 1 promoter sequence-specific DNA binding"/>
    <property type="evidence" value="ECO:0007669"/>
    <property type="project" value="TreeGrafter"/>
</dbReference>
<dbReference type="HOGENOM" id="CLU_016809_1_1_1"/>
<feature type="domain" description="Transcription factor IIIC subunit 5 HTH" evidence="6">
    <location>
        <begin position="254"/>
        <end position="409"/>
    </location>
</feature>
<dbReference type="PANTHER" id="PTHR13230:SF5">
    <property type="entry name" value="GENERAL TRANSCRIPTION FACTOR 3C POLYPEPTIDE 5"/>
    <property type="match status" value="1"/>
</dbReference>
<evidence type="ECO:0000313" key="8">
    <source>
        <dbReference type="EMBL" id="CDO74112.1"/>
    </source>
</evidence>
<evidence type="ECO:0000256" key="1">
    <source>
        <dbReference type="ARBA" id="ARBA00004123"/>
    </source>
</evidence>
<dbReference type="GO" id="GO:0000127">
    <property type="term" value="C:transcription factor TFIIIC complex"/>
    <property type="evidence" value="ECO:0007669"/>
    <property type="project" value="InterPro"/>
</dbReference>
<dbReference type="PANTHER" id="PTHR13230">
    <property type="entry name" value="GENERAL TRANSCRIPTION FACTOR IIIC, POLYPEPTIDE 5"/>
    <property type="match status" value="1"/>
</dbReference>
<evidence type="ECO:0000256" key="5">
    <source>
        <dbReference type="SAM" id="MobiDB-lite"/>
    </source>
</evidence>
<dbReference type="Gene3D" id="3.30.200.160">
    <property type="entry name" value="TFIIIC, subcomplex tauA, subunit Sfc1, barrel domain"/>
    <property type="match status" value="1"/>
</dbReference>
<feature type="domain" description="Transcription factor IIIC subunit Tfc1/Sfc1 triple barrel" evidence="7">
    <location>
        <begin position="51"/>
        <end position="165"/>
    </location>
</feature>
<dbReference type="Pfam" id="PF09734">
    <property type="entry name" value="Tau95"/>
    <property type="match status" value="1"/>
</dbReference>
<dbReference type="Proteomes" id="UP000029665">
    <property type="component" value="Unassembled WGS sequence"/>
</dbReference>
<evidence type="ECO:0000313" key="9">
    <source>
        <dbReference type="Proteomes" id="UP000029665"/>
    </source>
</evidence>
<evidence type="ECO:0000259" key="6">
    <source>
        <dbReference type="Pfam" id="PF09734"/>
    </source>
</evidence>
<reference evidence="8" key="1">
    <citation type="submission" date="2014-01" db="EMBL/GenBank/DDBJ databases">
        <title>The genome of the white-rot fungus Pycnoporus cinnabarinus: a basidiomycete model with a versatile arsenal for lignocellulosic biomass breakdown.</title>
        <authorList>
            <person name="Levasseur A."/>
            <person name="Lomascolo A."/>
            <person name="Ruiz-Duenas F.J."/>
            <person name="Uzan E."/>
            <person name="Piumi F."/>
            <person name="Kues U."/>
            <person name="Ram A.F.J."/>
            <person name="Murat C."/>
            <person name="Haon M."/>
            <person name="Benoit I."/>
            <person name="Arfi Y."/>
            <person name="Chevret D."/>
            <person name="Drula E."/>
            <person name="Kwon M.J."/>
            <person name="Gouret P."/>
            <person name="Lesage-Meessen L."/>
            <person name="Lombard V."/>
            <person name="Mariette J."/>
            <person name="Noirot C."/>
            <person name="Park J."/>
            <person name="Patyshakuliyeva A."/>
            <person name="Wieneger R.A.B."/>
            <person name="Wosten H.A.B."/>
            <person name="Martin F."/>
            <person name="Coutinho P.M."/>
            <person name="de Vries R."/>
            <person name="Martinez A.T."/>
            <person name="Klopp C."/>
            <person name="Pontarotti P."/>
            <person name="Henrissat B."/>
            <person name="Record E."/>
        </authorList>
    </citation>
    <scope>NUCLEOTIDE SEQUENCE [LARGE SCALE GENOMIC DNA]</scope>
    <source>
        <strain evidence="8">BRFM137</strain>
    </source>
</reference>
<dbReference type="InterPro" id="IPR040454">
    <property type="entry name" value="TF_IIIC_Tfc1/Sfc1"/>
</dbReference>
<name>A0A060SHW9_PYCCI</name>
<dbReference type="OMA" id="PPEYFVR"/>
<feature type="region of interest" description="Disordered" evidence="5">
    <location>
        <begin position="1"/>
        <end position="43"/>
    </location>
</feature>
<comment type="subcellular location">
    <subcellularLocation>
        <location evidence="1">Nucleus</location>
    </subcellularLocation>
</comment>
<dbReference type="InterPro" id="IPR042536">
    <property type="entry name" value="TFIIIC_tauA_Sfc1"/>
</dbReference>
<dbReference type="GO" id="GO:0006384">
    <property type="term" value="P:transcription initiation at RNA polymerase III promoter"/>
    <property type="evidence" value="ECO:0007669"/>
    <property type="project" value="InterPro"/>
</dbReference>
<dbReference type="EMBL" id="CCBP010000125">
    <property type="protein sequence ID" value="CDO74112.1"/>
    <property type="molecule type" value="Genomic_DNA"/>
</dbReference>